<dbReference type="EMBL" id="GBXM01026888">
    <property type="protein sequence ID" value="JAH81689.1"/>
    <property type="molecule type" value="Transcribed_RNA"/>
</dbReference>
<organism evidence="1">
    <name type="scientific">Anguilla anguilla</name>
    <name type="common">European freshwater eel</name>
    <name type="synonym">Muraena anguilla</name>
    <dbReference type="NCBI Taxonomy" id="7936"/>
    <lineage>
        <taxon>Eukaryota</taxon>
        <taxon>Metazoa</taxon>
        <taxon>Chordata</taxon>
        <taxon>Craniata</taxon>
        <taxon>Vertebrata</taxon>
        <taxon>Euteleostomi</taxon>
        <taxon>Actinopterygii</taxon>
        <taxon>Neopterygii</taxon>
        <taxon>Teleostei</taxon>
        <taxon>Anguilliformes</taxon>
        <taxon>Anguillidae</taxon>
        <taxon>Anguilla</taxon>
    </lineage>
</organism>
<reference evidence="1" key="1">
    <citation type="submission" date="2014-11" db="EMBL/GenBank/DDBJ databases">
        <authorList>
            <person name="Amaro Gonzalez C."/>
        </authorList>
    </citation>
    <scope>NUCLEOTIDE SEQUENCE</scope>
</reference>
<reference evidence="1" key="2">
    <citation type="journal article" date="2015" name="Fish Shellfish Immunol.">
        <title>Early steps in the European eel (Anguilla anguilla)-Vibrio vulnificus interaction in the gills: Role of the RtxA13 toxin.</title>
        <authorList>
            <person name="Callol A."/>
            <person name="Pajuelo D."/>
            <person name="Ebbesson L."/>
            <person name="Teles M."/>
            <person name="MacKenzie S."/>
            <person name="Amaro C."/>
        </authorList>
    </citation>
    <scope>NUCLEOTIDE SEQUENCE</scope>
</reference>
<dbReference type="AlphaFoldDB" id="A0A0E9VU47"/>
<proteinExistence type="predicted"/>
<evidence type="ECO:0000313" key="1">
    <source>
        <dbReference type="EMBL" id="JAH81689.1"/>
    </source>
</evidence>
<sequence>MDNPCWCVLSWLKFFFLLTKLTNALYFKYAKCVCK</sequence>
<accession>A0A0E9VU47</accession>
<name>A0A0E9VU47_ANGAN</name>
<protein>
    <submittedName>
        <fullName evidence="1">Uncharacterized protein</fullName>
    </submittedName>
</protein>